<dbReference type="Proteomes" id="UP001319180">
    <property type="component" value="Unassembled WGS sequence"/>
</dbReference>
<reference evidence="2 3" key="1">
    <citation type="submission" date="2021-05" db="EMBL/GenBank/DDBJ databases">
        <title>A Polyphasic approach of four new species of the genus Ohtaekwangia: Ohtaekwangia histidinii sp. nov., Ohtaekwangia cretensis sp. nov., Ohtaekwangia indiensis sp. nov., Ohtaekwangia reichenbachii sp. nov. from diverse environment.</title>
        <authorList>
            <person name="Octaviana S."/>
        </authorList>
    </citation>
    <scope>NUCLEOTIDE SEQUENCE [LARGE SCALE GENOMIC DNA]</scope>
    <source>
        <strain evidence="2 3">PWU37</strain>
    </source>
</reference>
<keyword evidence="3" id="KW-1185">Reference proteome</keyword>
<evidence type="ECO:0008006" key="4">
    <source>
        <dbReference type="Google" id="ProtNLM"/>
    </source>
</evidence>
<dbReference type="RefSeq" id="WP_254094734.1">
    <property type="nucleotide sequence ID" value="NZ_JAHESC010000100.1"/>
</dbReference>
<evidence type="ECO:0000313" key="3">
    <source>
        <dbReference type="Proteomes" id="UP001319180"/>
    </source>
</evidence>
<evidence type="ECO:0000313" key="2">
    <source>
        <dbReference type="EMBL" id="MBT1690863.1"/>
    </source>
</evidence>
<feature type="chain" id="PRO_5042894470" description="Lipoprotein" evidence="1">
    <location>
        <begin position="21"/>
        <end position="272"/>
    </location>
</feature>
<feature type="signal peptide" evidence="1">
    <location>
        <begin position="1"/>
        <end position="20"/>
    </location>
</feature>
<dbReference type="EMBL" id="JAHESC010000100">
    <property type="protein sequence ID" value="MBT1690863.1"/>
    <property type="molecule type" value="Genomic_DNA"/>
</dbReference>
<keyword evidence="1" id="KW-0732">Signal</keyword>
<proteinExistence type="predicted"/>
<dbReference type="PROSITE" id="PS51257">
    <property type="entry name" value="PROKAR_LIPOPROTEIN"/>
    <property type="match status" value="1"/>
</dbReference>
<accession>A0AAP2GM42</accession>
<evidence type="ECO:0000256" key="1">
    <source>
        <dbReference type="SAM" id="SignalP"/>
    </source>
</evidence>
<organism evidence="2 3">
    <name type="scientific">Dawidia soli</name>
    <dbReference type="NCBI Taxonomy" id="2782352"/>
    <lineage>
        <taxon>Bacteria</taxon>
        <taxon>Pseudomonadati</taxon>
        <taxon>Bacteroidota</taxon>
        <taxon>Cytophagia</taxon>
        <taxon>Cytophagales</taxon>
        <taxon>Chryseotaleaceae</taxon>
        <taxon>Dawidia</taxon>
    </lineage>
</organism>
<dbReference type="AlphaFoldDB" id="A0AAP2GM42"/>
<sequence>MRIYVIIVLSVLLLSCSSNNPKNDNTVSANDSLQAGQSVSMPEEDTLVASAGTPKTTTLPLTAHYDADHMYELVRRASIAYKLPTLEKVNYIVTDSSYLPTCDDGASVSVVFNFKSYRYKLPVIANYQVYVVCDTTLSDYKRDKTLQQLCMAHVFYTHAYLLLYDSVSKQANAINIFNVRMGMHIARRTFDIDKNYNIHIQDYGLSSETEDAEEIPTLRQLIRLASNGDIVIETPAQVSEDEFTGKTISRKPARRTIFSPTGSLKSSTALEK</sequence>
<gene>
    <name evidence="2" type="ORF">KK078_30140</name>
</gene>
<protein>
    <recommendedName>
        <fullName evidence="4">Lipoprotein</fullName>
    </recommendedName>
</protein>
<comment type="caution">
    <text evidence="2">The sequence shown here is derived from an EMBL/GenBank/DDBJ whole genome shotgun (WGS) entry which is preliminary data.</text>
</comment>
<name>A0AAP2GM42_9BACT</name>